<evidence type="ECO:0000313" key="2">
    <source>
        <dbReference type="EMBL" id="GHB31508.1"/>
    </source>
</evidence>
<evidence type="ECO:0000313" key="3">
    <source>
        <dbReference type="Proteomes" id="UP000642809"/>
    </source>
</evidence>
<dbReference type="InterPro" id="IPR001173">
    <property type="entry name" value="Glyco_trans_2-like"/>
</dbReference>
<dbReference type="PANTHER" id="PTHR43685:SF2">
    <property type="entry name" value="GLYCOSYLTRANSFERASE 2-LIKE DOMAIN-CONTAINING PROTEIN"/>
    <property type="match status" value="1"/>
</dbReference>
<dbReference type="Proteomes" id="UP000642809">
    <property type="component" value="Unassembled WGS sequence"/>
</dbReference>
<reference evidence="2" key="2">
    <citation type="submission" date="2020-09" db="EMBL/GenBank/DDBJ databases">
        <authorList>
            <person name="Sun Q."/>
            <person name="Kim S."/>
        </authorList>
    </citation>
    <scope>NUCLEOTIDE SEQUENCE</scope>
    <source>
        <strain evidence="2">KCTC 23224</strain>
    </source>
</reference>
<protein>
    <submittedName>
        <fullName evidence="2">Glycosyl transferase</fullName>
    </submittedName>
</protein>
<reference evidence="2" key="1">
    <citation type="journal article" date="2014" name="Int. J. Syst. Evol. Microbiol.">
        <title>Complete genome sequence of Corynebacterium casei LMG S-19264T (=DSM 44701T), isolated from a smear-ripened cheese.</title>
        <authorList>
            <consortium name="US DOE Joint Genome Institute (JGI-PGF)"/>
            <person name="Walter F."/>
            <person name="Albersmeier A."/>
            <person name="Kalinowski J."/>
            <person name="Ruckert C."/>
        </authorList>
    </citation>
    <scope>NUCLEOTIDE SEQUENCE</scope>
    <source>
        <strain evidence="2">KCTC 23224</strain>
    </source>
</reference>
<dbReference type="Gene3D" id="3.90.550.10">
    <property type="entry name" value="Spore Coat Polysaccharide Biosynthesis Protein SpsA, Chain A"/>
    <property type="match status" value="1"/>
</dbReference>
<keyword evidence="3" id="KW-1185">Reference proteome</keyword>
<dbReference type="GO" id="GO:0016740">
    <property type="term" value="F:transferase activity"/>
    <property type="evidence" value="ECO:0007669"/>
    <property type="project" value="UniProtKB-KW"/>
</dbReference>
<dbReference type="InterPro" id="IPR050834">
    <property type="entry name" value="Glycosyltransf_2"/>
</dbReference>
<evidence type="ECO:0000259" key="1">
    <source>
        <dbReference type="Pfam" id="PF00535"/>
    </source>
</evidence>
<organism evidence="2 3">
    <name type="scientific">Mongoliitalea lutea</name>
    <dbReference type="NCBI Taxonomy" id="849756"/>
    <lineage>
        <taxon>Bacteria</taxon>
        <taxon>Pseudomonadati</taxon>
        <taxon>Bacteroidota</taxon>
        <taxon>Cytophagia</taxon>
        <taxon>Cytophagales</taxon>
        <taxon>Cyclobacteriaceae</taxon>
        <taxon>Mongoliitalea</taxon>
    </lineage>
</organism>
<gene>
    <name evidence="2" type="ORF">GCM10008106_10400</name>
</gene>
<name>A0A8J3CVV5_9BACT</name>
<dbReference type="CDD" id="cd00761">
    <property type="entry name" value="Glyco_tranf_GTA_type"/>
    <property type="match status" value="1"/>
</dbReference>
<dbReference type="AlphaFoldDB" id="A0A8J3CVV5"/>
<comment type="caution">
    <text evidence="2">The sequence shown here is derived from an EMBL/GenBank/DDBJ whole genome shotgun (WGS) entry which is preliminary data.</text>
</comment>
<dbReference type="Pfam" id="PF00535">
    <property type="entry name" value="Glycos_transf_2"/>
    <property type="match status" value="1"/>
</dbReference>
<dbReference type="RefSeq" id="WP_189579417.1">
    <property type="nucleotide sequence ID" value="NZ_BMYF01000005.1"/>
</dbReference>
<proteinExistence type="predicted"/>
<dbReference type="PANTHER" id="PTHR43685">
    <property type="entry name" value="GLYCOSYLTRANSFERASE"/>
    <property type="match status" value="1"/>
</dbReference>
<accession>A0A8J3CVV5</accession>
<dbReference type="SUPFAM" id="SSF53448">
    <property type="entry name" value="Nucleotide-diphospho-sugar transferases"/>
    <property type="match status" value="1"/>
</dbReference>
<keyword evidence="2" id="KW-0808">Transferase</keyword>
<feature type="domain" description="Glycosyltransferase 2-like" evidence="1">
    <location>
        <begin position="10"/>
        <end position="139"/>
    </location>
</feature>
<sequence>MNKAELSFAVVIPAHNSKEWITFALNSVKSQTYQPQEVWVFNDRSDEVLQLEHLQLDGLQCYSVDFGNAAATRNEILGKSSCDYLAFLDADDIWYNNHLERAALLLSQYPEAVGYLNYFDHLGLDGHIIERKCPWDIPTKGMQMTDLMYLEFYKKYKYFTGMSACIIRKDRFEEVKGFDPTFKKRHDIELWWRVIASKTCIVDPTKTSAYRKNVPGSVSSNAHLTEFYKLKGLLKNQDLFKNNRDFQRILSEVSRSACHQSILNGDKEFIQSVAALGYDYLNPKHKLLFQTIGSYPKAYKFIYSMIN</sequence>
<dbReference type="EMBL" id="BMYF01000005">
    <property type="protein sequence ID" value="GHB31508.1"/>
    <property type="molecule type" value="Genomic_DNA"/>
</dbReference>
<dbReference type="InterPro" id="IPR029044">
    <property type="entry name" value="Nucleotide-diphossugar_trans"/>
</dbReference>